<organism evidence="2">
    <name type="scientific">Cyberlindnera fabianii</name>
    <name type="common">Yeast</name>
    <name type="synonym">Hansenula fabianii</name>
    <dbReference type="NCBI Taxonomy" id="36022"/>
    <lineage>
        <taxon>Eukaryota</taxon>
        <taxon>Fungi</taxon>
        <taxon>Dikarya</taxon>
        <taxon>Ascomycota</taxon>
        <taxon>Saccharomycotina</taxon>
        <taxon>Saccharomycetes</taxon>
        <taxon>Phaffomycetales</taxon>
        <taxon>Phaffomycetaceae</taxon>
        <taxon>Cyberlindnera</taxon>
    </lineage>
</organism>
<feature type="region of interest" description="Disordered" evidence="1">
    <location>
        <begin position="1"/>
        <end position="66"/>
    </location>
</feature>
<reference evidence="3" key="3">
    <citation type="submission" date="2017-01" db="EMBL/GenBank/DDBJ databases">
        <authorList>
            <person name="Mah S.A."/>
            <person name="Swanson W.J."/>
            <person name="Moy G.W."/>
            <person name="Vacquier V.D."/>
        </authorList>
    </citation>
    <scope>NUCLEOTIDE SEQUENCE [LARGE SCALE GENOMIC DNA]</scope>
    <source>
        <strain evidence="3">65</strain>
    </source>
</reference>
<keyword evidence="4" id="KW-1185">Reference proteome</keyword>
<evidence type="ECO:0000313" key="3">
    <source>
        <dbReference type="EMBL" id="ONH66883.1"/>
    </source>
</evidence>
<gene>
    <name evidence="3" type="ORF">BON22_2869</name>
    <name evidence="2" type="ORF">CYFA0S_11e01376g</name>
</gene>
<evidence type="ECO:0000313" key="4">
    <source>
        <dbReference type="Proteomes" id="UP000189513"/>
    </source>
</evidence>
<name>A0A061AZW3_CYBFA</name>
<dbReference type="AlphaFoldDB" id="A0A061AZW3"/>
<accession>A0A061AZW3</accession>
<dbReference type="EMBL" id="MPUK01000005">
    <property type="protein sequence ID" value="ONH66883.1"/>
    <property type="molecule type" value="Genomic_DNA"/>
</dbReference>
<dbReference type="EMBL" id="LK052896">
    <property type="protein sequence ID" value="CDR43201.1"/>
    <property type="molecule type" value="Genomic_DNA"/>
</dbReference>
<sequence>MSTNSSKDSFVDASGDGLTVPEVKPAPAQSKDVAEPKAEAPLSTPVKSQKNTTSESEETPSHSAKTITIFDVATEIETMLQDITKRVEDNDTLLKSKVESIYKKLDKIEAKAKKQ</sequence>
<dbReference type="OrthoDB" id="3980992at2759"/>
<dbReference type="VEuPathDB" id="FungiDB:BON22_2869"/>
<dbReference type="Proteomes" id="UP000189513">
    <property type="component" value="Unassembled WGS sequence"/>
</dbReference>
<proteinExistence type="predicted"/>
<reference evidence="4" key="2">
    <citation type="journal article" date="2017" name="Genome Announc.">
        <title>Genome sequences of Cyberlindnera fabianii 65, Pichia kudriavzevii 129, and Saccharomyces cerevisiae 131 isolated from fermented masau fruits in Zimbabwe.</title>
        <authorList>
            <person name="van Rijswijck I.M.H."/>
            <person name="Derks M.F.L."/>
            <person name="Abee T."/>
            <person name="de Ridder D."/>
            <person name="Smid E.J."/>
        </authorList>
    </citation>
    <scope>NUCLEOTIDE SEQUENCE [LARGE SCALE GENOMIC DNA]</scope>
    <source>
        <strain evidence="4">65</strain>
    </source>
</reference>
<evidence type="ECO:0000313" key="2">
    <source>
        <dbReference type="EMBL" id="CDR43201.1"/>
    </source>
</evidence>
<evidence type="ECO:0000256" key="1">
    <source>
        <dbReference type="SAM" id="MobiDB-lite"/>
    </source>
</evidence>
<protein>
    <submittedName>
        <fullName evidence="2">CYFA0S11e01376g1_1</fullName>
    </submittedName>
</protein>
<reference evidence="2" key="1">
    <citation type="journal article" date="2014" name="Genome Announc.">
        <title>Genome sequence of the yeast Cyberlindnera fabianii (Hansenula fabianii).</title>
        <authorList>
            <person name="Freel K.C."/>
            <person name="Sarilar V."/>
            <person name="Neuveglise C."/>
            <person name="Devillers H."/>
            <person name="Friedrich A."/>
            <person name="Schacherer J."/>
        </authorList>
    </citation>
    <scope>NUCLEOTIDE SEQUENCE</scope>
    <source>
        <strain evidence="2">YJS4271</strain>
    </source>
</reference>